<feature type="transmembrane region" description="Helical" evidence="1">
    <location>
        <begin position="6"/>
        <end position="25"/>
    </location>
</feature>
<organism evidence="3 4">
    <name type="scientific">Rossellomorea aquimaris</name>
    <dbReference type="NCBI Taxonomy" id="189382"/>
    <lineage>
        <taxon>Bacteria</taxon>
        <taxon>Bacillati</taxon>
        <taxon>Bacillota</taxon>
        <taxon>Bacilli</taxon>
        <taxon>Bacillales</taxon>
        <taxon>Bacillaceae</taxon>
        <taxon>Rossellomorea</taxon>
    </lineage>
</organism>
<keyword evidence="1" id="KW-1133">Transmembrane helix</keyword>
<dbReference type="InterPro" id="IPR011330">
    <property type="entry name" value="Glyco_hydro/deAcase_b/a-brl"/>
</dbReference>
<feature type="domain" description="NodB homology" evidence="2">
    <location>
        <begin position="40"/>
        <end position="225"/>
    </location>
</feature>
<dbReference type="PANTHER" id="PTHR10587">
    <property type="entry name" value="GLYCOSYL TRANSFERASE-RELATED"/>
    <property type="match status" value="1"/>
</dbReference>
<reference evidence="3 4" key="1">
    <citation type="submission" date="2019-08" db="EMBL/GenBank/DDBJ databases">
        <title>Bacillus genomes from the desert of Cuatro Cienegas, Coahuila.</title>
        <authorList>
            <person name="Olmedo-Alvarez G."/>
        </authorList>
    </citation>
    <scope>NUCLEOTIDE SEQUENCE [LARGE SCALE GENOMIC DNA]</scope>
    <source>
        <strain evidence="3 4">CH87b_3T</strain>
    </source>
</reference>
<dbReference type="AlphaFoldDB" id="A0A5D4UMZ6"/>
<keyword evidence="1" id="KW-0812">Transmembrane</keyword>
<dbReference type="Pfam" id="PF01522">
    <property type="entry name" value="Polysacc_deac_1"/>
    <property type="match status" value="1"/>
</dbReference>
<evidence type="ECO:0000313" key="3">
    <source>
        <dbReference type="EMBL" id="TYS88540.1"/>
    </source>
</evidence>
<dbReference type="InterPro" id="IPR002509">
    <property type="entry name" value="NODB_dom"/>
</dbReference>
<dbReference type="PANTHER" id="PTHR10587:SF137">
    <property type="entry name" value="4-DEOXY-4-FORMAMIDO-L-ARABINOSE-PHOSPHOUNDECAPRENOL DEFORMYLASE ARND-RELATED"/>
    <property type="match status" value="1"/>
</dbReference>
<keyword evidence="1" id="KW-0472">Membrane</keyword>
<evidence type="ECO:0000256" key="1">
    <source>
        <dbReference type="SAM" id="Phobius"/>
    </source>
</evidence>
<accession>A0A5D4UMZ6</accession>
<proteinExistence type="predicted"/>
<dbReference type="RefSeq" id="WP_148967840.1">
    <property type="nucleotide sequence ID" value="NZ_JBNIKW010000001.1"/>
</dbReference>
<dbReference type="EMBL" id="VTEZ01000001">
    <property type="protein sequence ID" value="TYS88540.1"/>
    <property type="molecule type" value="Genomic_DNA"/>
</dbReference>
<evidence type="ECO:0000313" key="4">
    <source>
        <dbReference type="Proteomes" id="UP000324269"/>
    </source>
</evidence>
<sequence length="240" mass="27970">MKWIYITLMIVLMYSVYSVISTVYIRKRNDRITRRVNVPGTIALTFDDGPDPMYTGQLLDVLGKHGVKATFFVVGSKVEKYPEFLKRMKREGHTIGIHHYTHVSSWFLTPFQLKKQLEQSRMVIEKVTHENPIYYRPPWGHFNLSTLFLSRDYEVVLWSHIFQDWKVKNGGDLLERMKEADHDGSIFVLHDSGTTFGADEKAPQYMIESLDAFLEDAFEKQIRFALLTNTVSKEQEVNGQ</sequence>
<dbReference type="PROSITE" id="PS51677">
    <property type="entry name" value="NODB"/>
    <property type="match status" value="1"/>
</dbReference>
<gene>
    <name evidence="3" type="ORF">FZC85_03720</name>
</gene>
<protein>
    <submittedName>
        <fullName evidence="3">Polysaccharide deacetylase family protein</fullName>
    </submittedName>
</protein>
<dbReference type="InterPro" id="IPR050248">
    <property type="entry name" value="Polysacc_deacetylase_ArnD"/>
</dbReference>
<comment type="caution">
    <text evidence="3">The sequence shown here is derived from an EMBL/GenBank/DDBJ whole genome shotgun (WGS) entry which is preliminary data.</text>
</comment>
<evidence type="ECO:0000259" key="2">
    <source>
        <dbReference type="PROSITE" id="PS51677"/>
    </source>
</evidence>
<name>A0A5D4UMZ6_9BACI</name>
<dbReference type="Proteomes" id="UP000324269">
    <property type="component" value="Unassembled WGS sequence"/>
</dbReference>
<dbReference type="SUPFAM" id="SSF88713">
    <property type="entry name" value="Glycoside hydrolase/deacetylase"/>
    <property type="match status" value="1"/>
</dbReference>
<dbReference type="GO" id="GO:0016810">
    <property type="term" value="F:hydrolase activity, acting on carbon-nitrogen (but not peptide) bonds"/>
    <property type="evidence" value="ECO:0007669"/>
    <property type="project" value="InterPro"/>
</dbReference>
<dbReference type="Gene3D" id="3.20.20.370">
    <property type="entry name" value="Glycoside hydrolase/deacetylase"/>
    <property type="match status" value="1"/>
</dbReference>
<dbReference type="GO" id="GO:0005975">
    <property type="term" value="P:carbohydrate metabolic process"/>
    <property type="evidence" value="ECO:0007669"/>
    <property type="project" value="InterPro"/>
</dbReference>
<dbReference type="CDD" id="cd10959">
    <property type="entry name" value="CE4_NodB_like_3"/>
    <property type="match status" value="1"/>
</dbReference>
<dbReference type="OrthoDB" id="9812065at2"/>